<reference evidence="1" key="1">
    <citation type="journal article" date="2015" name="Nature">
        <title>Complex archaea that bridge the gap between prokaryotes and eukaryotes.</title>
        <authorList>
            <person name="Spang A."/>
            <person name="Saw J.H."/>
            <person name="Jorgensen S.L."/>
            <person name="Zaremba-Niedzwiedzka K."/>
            <person name="Martijn J."/>
            <person name="Lind A.E."/>
            <person name="van Eijk R."/>
            <person name="Schleper C."/>
            <person name="Guy L."/>
            <person name="Ettema T.J."/>
        </authorList>
    </citation>
    <scope>NUCLEOTIDE SEQUENCE</scope>
</reference>
<organism evidence="1">
    <name type="scientific">marine sediment metagenome</name>
    <dbReference type="NCBI Taxonomy" id="412755"/>
    <lineage>
        <taxon>unclassified sequences</taxon>
        <taxon>metagenomes</taxon>
        <taxon>ecological metagenomes</taxon>
    </lineage>
</organism>
<evidence type="ECO:0000313" key="1">
    <source>
        <dbReference type="EMBL" id="KKN78684.1"/>
    </source>
</evidence>
<proteinExistence type="predicted"/>
<dbReference type="AlphaFoldDB" id="A0A0F9THG0"/>
<name>A0A0F9THG0_9ZZZZ</name>
<dbReference type="EMBL" id="LAZR01000258">
    <property type="protein sequence ID" value="KKN78684.1"/>
    <property type="molecule type" value="Genomic_DNA"/>
</dbReference>
<comment type="caution">
    <text evidence="1">The sequence shown here is derived from an EMBL/GenBank/DDBJ whole genome shotgun (WGS) entry which is preliminary data.</text>
</comment>
<sequence>MNSCPVCLEVHTRREQAIPCLKSARASVKPFSKGESVARGIRIESVEYYENLPTQAVSDLDVVKLVEASNTEMFRVIPWECPYILSNPHPHFDKGIPHPSKLALELPTMPGRGSIYQCVDCLLFFTDCTTGDGASCEAHKCKYFVENNGKHELVMHYRPLYHELTSERLREHESKQKKTRVKKEMPDKLAGLAAKLKDDPELAAELERLLG</sequence>
<gene>
    <name evidence="1" type="ORF">LCGC14_0347510</name>
</gene>
<accession>A0A0F9THG0</accession>
<protein>
    <submittedName>
        <fullName evidence="1">Uncharacterized protein</fullName>
    </submittedName>
</protein>